<dbReference type="GO" id="GO:0016740">
    <property type="term" value="F:transferase activity"/>
    <property type="evidence" value="ECO:0007669"/>
    <property type="project" value="UniProtKB-KW"/>
</dbReference>
<dbReference type="Proteomes" id="UP000215137">
    <property type="component" value="Chromosome"/>
</dbReference>
<sequence>METITDIFKKPTSNNEIQLIGMKEEEIAFDHSKVKFVGEGNTLIVERGAKFKNTNIHFNGNHSVVIIGKSNRRATFNVSVWNNSAFFIGRNYSFNGSARFILSEQKNLFIGHDNMFSTGVVVRLADPHLIYDAATKKRINPTKSVYLGDHIWIGQDVMILKGVNIGSGSILGAKSLVTKSLPSNVSAAGSPARIVRNDVFWARPSVHAYTENETEAAEQFADDRFIYSEDGSIKEPMKVIEKQLIDAANCDEKVNILLPYLENTPKNRFYTPVKSKQKEPLLKGIFSKGE</sequence>
<organism evidence="3 4">
    <name type="scientific">Cytobacillus kochii</name>
    <dbReference type="NCBI Taxonomy" id="859143"/>
    <lineage>
        <taxon>Bacteria</taxon>
        <taxon>Bacillati</taxon>
        <taxon>Bacillota</taxon>
        <taxon>Bacilli</taxon>
        <taxon>Bacillales</taxon>
        <taxon>Bacillaceae</taxon>
        <taxon>Cytobacillus</taxon>
    </lineage>
</organism>
<dbReference type="CDD" id="cd04647">
    <property type="entry name" value="LbH_MAT_like"/>
    <property type="match status" value="1"/>
</dbReference>
<dbReference type="RefSeq" id="WP_095370772.1">
    <property type="nucleotide sequence ID" value="NZ_CP022983.1"/>
</dbReference>
<proteinExistence type="predicted"/>
<accession>A0A248TG69</accession>
<reference evidence="3 4" key="1">
    <citation type="submission" date="2017-08" db="EMBL/GenBank/DDBJ databases">
        <title>Complete Genome Sequence of Bacillus kochii Oregon-R-modENCODE STRAIN BDGP4, isolated from Drosophila melanogaster gut.</title>
        <authorList>
            <person name="Wan K.H."/>
            <person name="Yu C."/>
            <person name="Park S."/>
            <person name="Hammonds A.S."/>
            <person name="Booth B.W."/>
            <person name="Celniker S.E."/>
        </authorList>
    </citation>
    <scope>NUCLEOTIDE SEQUENCE [LARGE SCALE GENOMIC DNA]</scope>
    <source>
        <strain evidence="3 4">BDGP4</strain>
    </source>
</reference>
<evidence type="ECO:0000313" key="4">
    <source>
        <dbReference type="Proteomes" id="UP000215137"/>
    </source>
</evidence>
<keyword evidence="1" id="KW-0808">Transferase</keyword>
<evidence type="ECO:0000256" key="1">
    <source>
        <dbReference type="ARBA" id="ARBA00022679"/>
    </source>
</evidence>
<evidence type="ECO:0000313" key="3">
    <source>
        <dbReference type="EMBL" id="ASV67197.1"/>
    </source>
</evidence>
<keyword evidence="4" id="KW-1185">Reference proteome</keyword>
<evidence type="ECO:0000256" key="2">
    <source>
        <dbReference type="ARBA" id="ARBA00022737"/>
    </source>
</evidence>
<protein>
    <recommendedName>
        <fullName evidence="5">Acetyltransferase</fullName>
    </recommendedName>
</protein>
<name>A0A248TG69_9BACI</name>
<dbReference type="EMBL" id="CP022983">
    <property type="protein sequence ID" value="ASV67197.1"/>
    <property type="molecule type" value="Genomic_DNA"/>
</dbReference>
<evidence type="ECO:0008006" key="5">
    <source>
        <dbReference type="Google" id="ProtNLM"/>
    </source>
</evidence>
<dbReference type="OrthoDB" id="9801697at2"/>
<dbReference type="SUPFAM" id="SSF51161">
    <property type="entry name" value="Trimeric LpxA-like enzymes"/>
    <property type="match status" value="1"/>
</dbReference>
<dbReference type="PROSITE" id="PS00101">
    <property type="entry name" value="HEXAPEP_TRANSFERASES"/>
    <property type="match status" value="1"/>
</dbReference>
<gene>
    <name evidence="3" type="ORF">CKF48_07560</name>
</gene>
<dbReference type="InterPro" id="IPR011004">
    <property type="entry name" value="Trimer_LpxA-like_sf"/>
</dbReference>
<dbReference type="KEGG" id="bko:CKF48_07560"/>
<dbReference type="Gene3D" id="2.160.10.10">
    <property type="entry name" value="Hexapeptide repeat proteins"/>
    <property type="match status" value="1"/>
</dbReference>
<keyword evidence="2" id="KW-0677">Repeat</keyword>
<dbReference type="InterPro" id="IPR018357">
    <property type="entry name" value="Hexapep_transf_CS"/>
</dbReference>
<dbReference type="PANTHER" id="PTHR23416">
    <property type="entry name" value="SIALIC ACID SYNTHASE-RELATED"/>
    <property type="match status" value="1"/>
</dbReference>
<dbReference type="AlphaFoldDB" id="A0A248TG69"/>
<dbReference type="InterPro" id="IPR051159">
    <property type="entry name" value="Hexapeptide_acetyltransf"/>
</dbReference>
<dbReference type="PANTHER" id="PTHR23416:SF78">
    <property type="entry name" value="LIPOPOLYSACCHARIDE BIOSYNTHESIS O-ACETYL TRANSFERASE WBBJ-RELATED"/>
    <property type="match status" value="1"/>
</dbReference>